<dbReference type="Pfam" id="PF07678">
    <property type="entry name" value="TED_complement"/>
    <property type="match status" value="1"/>
</dbReference>
<dbReference type="GO" id="GO:0004866">
    <property type="term" value="F:endopeptidase inhibitor activity"/>
    <property type="evidence" value="ECO:0007669"/>
    <property type="project" value="InterPro"/>
</dbReference>
<accession>A0A2U8E6D9</accession>
<reference evidence="2 3" key="1">
    <citation type="journal article" date="2018" name="Syst. Appl. Microbiol.">
        <title>Ereboglobus luteus gen. nov. sp. nov. from cockroach guts, and new insights into the oxygen relationship of the genera Opitutus and Didymococcus (Verrucomicrobia: Opitutaceae).</title>
        <authorList>
            <person name="Tegtmeier D."/>
            <person name="Belitz A."/>
            <person name="Radek R."/>
            <person name="Heimerl T."/>
            <person name="Brune A."/>
        </authorList>
    </citation>
    <scope>NUCLEOTIDE SEQUENCE [LARGE SCALE GENOMIC DNA]</scope>
    <source>
        <strain evidence="2 3">Ho45</strain>
    </source>
</reference>
<dbReference type="EMBL" id="CP023004">
    <property type="protein sequence ID" value="AWI10092.1"/>
    <property type="molecule type" value="Genomic_DNA"/>
</dbReference>
<dbReference type="Gene3D" id="1.50.10.20">
    <property type="match status" value="1"/>
</dbReference>
<dbReference type="OrthoDB" id="9767116at2"/>
<dbReference type="InterPro" id="IPR041246">
    <property type="entry name" value="Bact_MG10"/>
</dbReference>
<name>A0A2U8E6D9_9BACT</name>
<evidence type="ECO:0000313" key="3">
    <source>
        <dbReference type="Proteomes" id="UP000244896"/>
    </source>
</evidence>
<dbReference type="Gene3D" id="2.20.130.20">
    <property type="match status" value="1"/>
</dbReference>
<proteinExistence type="predicted"/>
<dbReference type="KEGG" id="elut:CKA38_13245"/>
<keyword evidence="3" id="KW-1185">Reference proteome</keyword>
<dbReference type="Proteomes" id="UP000244896">
    <property type="component" value="Chromosome"/>
</dbReference>
<dbReference type="AlphaFoldDB" id="A0A2U8E6D9"/>
<dbReference type="CDD" id="cd02891">
    <property type="entry name" value="A2M_like"/>
    <property type="match status" value="1"/>
</dbReference>
<dbReference type="PANTHER" id="PTHR40094:SF1">
    <property type="entry name" value="UBIQUITIN DOMAIN-CONTAINING PROTEIN"/>
    <property type="match status" value="1"/>
</dbReference>
<dbReference type="InterPro" id="IPR008930">
    <property type="entry name" value="Terpenoid_cyclase/PrenylTrfase"/>
</dbReference>
<evidence type="ECO:0000313" key="2">
    <source>
        <dbReference type="EMBL" id="AWI10092.1"/>
    </source>
</evidence>
<organism evidence="2 3">
    <name type="scientific">Ereboglobus luteus</name>
    <dbReference type="NCBI Taxonomy" id="1796921"/>
    <lineage>
        <taxon>Bacteria</taxon>
        <taxon>Pseudomonadati</taxon>
        <taxon>Verrucomicrobiota</taxon>
        <taxon>Opitutia</taxon>
        <taxon>Opitutales</taxon>
        <taxon>Opitutaceae</taxon>
        <taxon>Ereboglobus</taxon>
    </lineage>
</organism>
<dbReference type="GO" id="GO:0005615">
    <property type="term" value="C:extracellular space"/>
    <property type="evidence" value="ECO:0007669"/>
    <property type="project" value="InterPro"/>
</dbReference>
<dbReference type="InterPro" id="IPR001599">
    <property type="entry name" value="Macroglobln_a2"/>
</dbReference>
<sequence>MRGATLAEARKIEADRRKNLPREFHDNNGWYYNDGWTCDLMPDGWKKIFADYVITPVSEQRVSCGADGCIEAKFKPPHEGIFEVRVEKEGRTLISQKGTLQWNGGRVDFYRQPAEMRQGQWVFVAADETTKTLAFKPDEALILGLEDYRGEKALKALVVLPENCSDAYFSVAGEQQVLTRRLKFSDRTGVVIFDEAPKLMSAMQAAVFDFKNDETVAKANVSVADVRTQIALEISPGSKKQRPGESARADIVAKDSTGKPVSVELTLAAADNALVELRGARYSQTHAPVFSLFKNSVHINWHASDSGRERHTVSRSADPRDGALILAMFGGGKMNGELIWDKNPGIIQVDSFTQQMTPPPPSESDRVGNSMGAAFDLRDLDDGRVCKDGTDGIRLRRHFAWTAFWEPELLTDKDGRASVNFTYPDNLTQWRIAAYAVGEDGNTFGTAQVMTRTSLPLQARAQAPRFLIEGDEAALSGLFVNRTDADLRVSANMKATGAVDLVSAQRDVFVPRQAETRASWQAKARGPGEAVISLTAKAGAESDGMAQEIPVLEDGIRQDMAACARLAAGEGRASMTLALPNPLNHERLAAEVIVAQGRADVMINALPYLIDYPYGCVEQTMSRFLPAVVVKKTLCDFGFDAGAVEKRILAPESDAAKARRERSAGLQKLDDVVAKSLGSLREARHYREGFGWWPNSRSSDLWMTAYVAWGLQLASEAGVTVDERWLDDVRKVLAKMIQRHENVDDRLAWALFVMAEVPTFKIAMKDFGALKKTYARVYAARENLSASGRACLLAASARWGADAERAVLLRNLKNGMQRTAHGVHWGATNGYWRATEGAVESTAQTAIALMKTDPGNALLEPALDWLVMNRRGNGWQNTRASSFAVLALARAAARSGDEAFEGGVDVFLNGKKLKSVMFSKKALLAGATRVALPAALLRSGDNRIELKRSAAGKGDVYATALASAWARGDSVKPEANLVSVARDFSGRRIEPTLGGDGKLRATAMAETGIAQTGDEVTARVALSVPDSLEYMMVAVPKPAGCEPLNPLNGWDAELIQVSATNDSTPPVSRRIYREEHDDHSAFFLDHVEAGEWEIRFAMRAVTPGDFRALPVKVEAMYVPEIRANSDARRVRIEAR</sequence>
<dbReference type="Pfam" id="PF00207">
    <property type="entry name" value="A2M"/>
    <property type="match status" value="1"/>
</dbReference>
<dbReference type="SUPFAM" id="SSF48239">
    <property type="entry name" value="Terpenoid cyclases/Protein prenyltransferases"/>
    <property type="match status" value="1"/>
</dbReference>
<evidence type="ECO:0000259" key="1">
    <source>
        <dbReference type="SMART" id="SM01360"/>
    </source>
</evidence>
<gene>
    <name evidence="2" type="ORF">CKA38_13245</name>
</gene>
<protein>
    <recommendedName>
        <fullName evidence="1">Alpha-2-macroglobulin domain-containing protein</fullName>
    </recommendedName>
</protein>
<dbReference type="SMART" id="SM01360">
    <property type="entry name" value="A2M"/>
    <property type="match status" value="1"/>
</dbReference>
<dbReference type="Pfam" id="PF17973">
    <property type="entry name" value="bMG10"/>
    <property type="match status" value="1"/>
</dbReference>
<dbReference type="SMART" id="SM01419">
    <property type="entry name" value="Thiol-ester_cl"/>
    <property type="match status" value="1"/>
</dbReference>
<feature type="domain" description="Alpha-2-macroglobulin" evidence="1">
    <location>
        <begin position="402"/>
        <end position="493"/>
    </location>
</feature>
<dbReference type="InterPro" id="IPR011626">
    <property type="entry name" value="Alpha-macroglobulin_TED"/>
</dbReference>
<dbReference type="InterPro" id="IPR047565">
    <property type="entry name" value="Alpha-macroglob_thiol-ester_cl"/>
</dbReference>
<dbReference type="PANTHER" id="PTHR40094">
    <property type="entry name" value="ALPHA-2-MACROGLOBULIN HOMOLOG"/>
    <property type="match status" value="1"/>
</dbReference>
<dbReference type="InterPro" id="IPR051802">
    <property type="entry name" value="YfhM-like"/>
</dbReference>